<dbReference type="EMBL" id="VSSQ01014844">
    <property type="protein sequence ID" value="MPM54526.1"/>
    <property type="molecule type" value="Genomic_DNA"/>
</dbReference>
<organism evidence="1">
    <name type="scientific">bioreactor metagenome</name>
    <dbReference type="NCBI Taxonomy" id="1076179"/>
    <lineage>
        <taxon>unclassified sequences</taxon>
        <taxon>metagenomes</taxon>
        <taxon>ecological metagenomes</taxon>
    </lineage>
</organism>
<sequence length="431" mass="46048">MEFLGLVRVEAEVELVFPAELEACFGERVVADLRARVALGQIGGVRGELVGDDAFLDVLLVGQAQVLLGRHVAQHRGAVPADGGRADAAGDVVVARRDVGGQRAERVERSFLAVFELQVHVLLDQVHRHVARTFDDGLHVVLPGDLGEFAERFQLAELRFVVGVVDRAGTQAVAEAEGDIVGLHDFADVLEVGVEEAFLVVGQAPLGHDGAAAGDDAGHAVGGHGDVAQQHAGVDGEVVHALLGLLDQRVAEDLPGQVLGFAVDLLQRLVDRHRADRHRAVADDPLARFVDVLAGGQVHHRVAAPADRPGHLLDFFLNGGTERRVADVGVDLGQEVAADDHRLAFRVVDVVRDDGAAARHFAAHEFRRNLCRDAGAKVLARMLAGQKFGHLLAGRAGGFQRFDIGGAIEVLADRHVLHFRGDDAFARVVHL</sequence>
<dbReference type="AlphaFoldDB" id="A0A645ANN8"/>
<name>A0A645ANN8_9ZZZZ</name>
<accession>A0A645ANN8</accession>
<evidence type="ECO:0000313" key="1">
    <source>
        <dbReference type="EMBL" id="MPM54526.1"/>
    </source>
</evidence>
<reference evidence="1" key="1">
    <citation type="submission" date="2019-08" db="EMBL/GenBank/DDBJ databases">
        <authorList>
            <person name="Kucharzyk K."/>
            <person name="Murdoch R.W."/>
            <person name="Higgins S."/>
            <person name="Loffler F."/>
        </authorList>
    </citation>
    <scope>NUCLEOTIDE SEQUENCE</scope>
</reference>
<protein>
    <recommendedName>
        <fullName evidence="2">NAD-specific glutamate dehydrogenase</fullName>
    </recommendedName>
</protein>
<proteinExistence type="predicted"/>
<gene>
    <name evidence="1" type="ORF">SDC9_101304</name>
</gene>
<comment type="caution">
    <text evidence="1">The sequence shown here is derived from an EMBL/GenBank/DDBJ whole genome shotgun (WGS) entry which is preliminary data.</text>
</comment>
<evidence type="ECO:0008006" key="2">
    <source>
        <dbReference type="Google" id="ProtNLM"/>
    </source>
</evidence>